<dbReference type="Gene3D" id="2.70.70.10">
    <property type="entry name" value="Glucose Permease (Domain IIA)"/>
    <property type="match status" value="1"/>
</dbReference>
<dbReference type="GO" id="GO:0016787">
    <property type="term" value="F:hydrolase activity"/>
    <property type="evidence" value="ECO:0007669"/>
    <property type="project" value="UniProtKB-KW"/>
</dbReference>
<feature type="compositionally biased region" description="Polar residues" evidence="2">
    <location>
        <begin position="174"/>
        <end position="200"/>
    </location>
</feature>
<keyword evidence="1" id="KW-0732">Signal</keyword>
<dbReference type="EMBL" id="JAZAQF010000016">
    <property type="protein sequence ID" value="MFG3816639.1"/>
    <property type="molecule type" value="Genomic_DNA"/>
</dbReference>
<dbReference type="Proteomes" id="UP001604335">
    <property type="component" value="Unassembled WGS sequence"/>
</dbReference>
<keyword evidence="5" id="KW-1185">Reference proteome</keyword>
<name>A0ABW7C948_9CYAN</name>
<evidence type="ECO:0000256" key="2">
    <source>
        <dbReference type="SAM" id="MobiDB-lite"/>
    </source>
</evidence>
<dbReference type="PANTHER" id="PTHR21666:SF289">
    <property type="entry name" value="L-ALA--D-GLU ENDOPEPTIDASE"/>
    <property type="match status" value="1"/>
</dbReference>
<reference evidence="5" key="1">
    <citation type="journal article" date="2024" name="Algal Res.">
        <title>Biochemical, toxicological and genomic investigation of a high-biomass producing Limnothrix strain isolated from Italian shallow drinking water reservoir.</title>
        <authorList>
            <person name="Simonazzi M."/>
            <person name="Shishido T.K."/>
            <person name="Delbaje E."/>
            <person name="Wahlsten M."/>
            <person name="Fewer D.P."/>
            <person name="Sivonen K."/>
            <person name="Pezzolesi L."/>
            <person name="Pistocchi R."/>
        </authorList>
    </citation>
    <scope>NUCLEOTIDE SEQUENCE [LARGE SCALE GENOMIC DNA]</scope>
    <source>
        <strain evidence="5">LRLZ20PSL1</strain>
    </source>
</reference>
<feature type="compositionally biased region" description="Polar residues" evidence="2">
    <location>
        <begin position="1"/>
        <end position="10"/>
    </location>
</feature>
<sequence length="480" mass="50473">MISDRGSTFSEHFGRSRRLRLSGASPTARPPEAHCAPSGTRSFTLLLLSPSHYAMHCAPNRAMNHRPNFPTRLQRRRRRILQGLGWVGAMTSLLGGLATPIRAIDAAPSGGSADLAPEAPAAPPEPKPAANPDRPARIERPAPAVERTPQRELPNVPRLAPSPEERSTSRGPIDQSNDFNLGATQRQAPPSEIQFTERSTGCASVGGRLSAGCTVTRSPGQPGQAGHPGIVAIPTGDRGSQLQMGSPMRLGSVGSALPAQSPISVKIGPLTVGLNGVNFDANSYYFRSSRPKGLLGNGNLKMLFPLTSLAPISSSFGWRVHPILGYSRFHAGTDLSAPLGTPVVAVLDGKVSIGGFLGGYGLTVVLDHGDTQKTLYGHLSEIFVKPGATVKQGEVIGRVGSTGMSTGPHLHFEVRQLTAQGWVVTDPAKFLAGASSPIAAADKPKDPFEALMAATIEAVKSSYKVQYAVIDETKAAAQVQ</sequence>
<protein>
    <submittedName>
        <fullName evidence="4">M23 family metallopeptidase</fullName>
        <ecNumber evidence="4">3.4.24.-</ecNumber>
    </submittedName>
</protein>
<accession>A0ABW7C948</accession>
<evidence type="ECO:0000313" key="4">
    <source>
        <dbReference type="EMBL" id="MFG3816639.1"/>
    </source>
</evidence>
<feature type="domain" description="M23ase beta-sheet core" evidence="3">
    <location>
        <begin position="328"/>
        <end position="416"/>
    </location>
</feature>
<feature type="compositionally biased region" description="Pro residues" evidence="2">
    <location>
        <begin position="120"/>
        <end position="129"/>
    </location>
</feature>
<feature type="region of interest" description="Disordered" evidence="2">
    <location>
        <begin position="1"/>
        <end position="37"/>
    </location>
</feature>
<dbReference type="SUPFAM" id="SSF51261">
    <property type="entry name" value="Duplicated hybrid motif"/>
    <property type="match status" value="1"/>
</dbReference>
<comment type="caution">
    <text evidence="4">The sequence shown here is derived from an EMBL/GenBank/DDBJ whole genome shotgun (WGS) entry which is preliminary data.</text>
</comment>
<dbReference type="InterPro" id="IPR016047">
    <property type="entry name" value="M23ase_b-sheet_dom"/>
</dbReference>
<dbReference type="Pfam" id="PF01551">
    <property type="entry name" value="Peptidase_M23"/>
    <property type="match status" value="1"/>
</dbReference>
<dbReference type="EC" id="3.4.24.-" evidence="4"/>
<dbReference type="InterPro" id="IPR011055">
    <property type="entry name" value="Dup_hybrid_motif"/>
</dbReference>
<dbReference type="RefSeq" id="WP_393010670.1">
    <property type="nucleotide sequence ID" value="NZ_JAZAQF010000016.1"/>
</dbReference>
<evidence type="ECO:0000313" key="5">
    <source>
        <dbReference type="Proteomes" id="UP001604335"/>
    </source>
</evidence>
<proteinExistence type="predicted"/>
<evidence type="ECO:0000259" key="3">
    <source>
        <dbReference type="Pfam" id="PF01551"/>
    </source>
</evidence>
<gene>
    <name evidence="4" type="ORF">VPK24_03240</name>
</gene>
<keyword evidence="4" id="KW-0378">Hydrolase</keyword>
<dbReference type="CDD" id="cd12797">
    <property type="entry name" value="M23_peptidase"/>
    <property type="match status" value="1"/>
</dbReference>
<feature type="region of interest" description="Disordered" evidence="2">
    <location>
        <begin position="109"/>
        <end position="200"/>
    </location>
</feature>
<dbReference type="InterPro" id="IPR050570">
    <property type="entry name" value="Cell_wall_metabolism_enzyme"/>
</dbReference>
<evidence type="ECO:0000256" key="1">
    <source>
        <dbReference type="ARBA" id="ARBA00022729"/>
    </source>
</evidence>
<dbReference type="PANTHER" id="PTHR21666">
    <property type="entry name" value="PEPTIDASE-RELATED"/>
    <property type="match status" value="1"/>
</dbReference>
<organism evidence="4 5">
    <name type="scientific">Limnothrix redekei LRLZ20PSL1</name>
    <dbReference type="NCBI Taxonomy" id="3112953"/>
    <lineage>
        <taxon>Bacteria</taxon>
        <taxon>Bacillati</taxon>
        <taxon>Cyanobacteriota</taxon>
        <taxon>Cyanophyceae</taxon>
        <taxon>Pseudanabaenales</taxon>
        <taxon>Pseudanabaenaceae</taxon>
        <taxon>Limnothrix</taxon>
    </lineage>
</organism>